<evidence type="ECO:0000313" key="3">
    <source>
        <dbReference type="Proteomes" id="UP000043699"/>
    </source>
</evidence>
<dbReference type="Proteomes" id="UP000043699">
    <property type="component" value="Unassembled WGS sequence"/>
</dbReference>
<dbReference type="SUPFAM" id="SSF46689">
    <property type="entry name" value="Homeodomain-like"/>
    <property type="match status" value="1"/>
</dbReference>
<gene>
    <name evidence="2" type="primary">cdaR_2</name>
    <name evidence="2" type="ORF">BN1080_02855</name>
</gene>
<proteinExistence type="predicted"/>
<dbReference type="EMBL" id="CCXS01000001">
    <property type="protein sequence ID" value="CEG23848.1"/>
    <property type="molecule type" value="Genomic_DNA"/>
</dbReference>
<accession>A0A098ENI1</accession>
<protein>
    <submittedName>
        <fullName evidence="2">Carbohydrate diacid regulator</fullName>
    </submittedName>
</protein>
<dbReference type="RefSeq" id="WP_052652864.1">
    <property type="nucleotide sequence ID" value="NZ_CCXS01000001.1"/>
</dbReference>
<name>A0A098ENI1_9BACL</name>
<dbReference type="AlphaFoldDB" id="A0A098ENI1"/>
<dbReference type="Gene3D" id="1.10.10.2840">
    <property type="entry name" value="PucR C-terminal helix-turn-helix domain"/>
    <property type="match status" value="1"/>
</dbReference>
<reference evidence="2 3" key="1">
    <citation type="submission" date="2014-09" db="EMBL/GenBank/DDBJ databases">
        <authorList>
            <person name="Urmite Genomes Urmite Genomes"/>
        </authorList>
    </citation>
    <scope>NUCLEOTIDE SEQUENCE [LARGE SCALE GENOMIC DNA]</scope>
    <source>
        <strain evidence="2 3">ES2</strain>
    </source>
</reference>
<organism evidence="2 3">
    <name type="scientific">Planococcus massiliensis</name>
    <dbReference type="NCBI Taxonomy" id="1499687"/>
    <lineage>
        <taxon>Bacteria</taxon>
        <taxon>Bacillati</taxon>
        <taxon>Bacillota</taxon>
        <taxon>Bacilli</taxon>
        <taxon>Bacillales</taxon>
        <taxon>Caryophanaceae</taxon>
        <taxon>Planococcus</taxon>
    </lineage>
</organism>
<dbReference type="PANTHER" id="PTHR33744">
    <property type="entry name" value="CARBOHYDRATE DIACID REGULATOR"/>
    <property type="match status" value="1"/>
</dbReference>
<sequence>MTDQLKKIYPSLIQYEERGSGADDGYHWFMTADNDIIGIHESEVDDKNLAVLTAFLKPYHNEFPEMTAEELKWRQAIESGLAAEDAETANPYRFVYFSIKENQISPEIFKEAVHELFPGSVPILWDNGHEGILIEHTEIGSDSIVYEEIIDILMSDLYIKINFLVGPFKEGMEKAASYHAFMKKAAAAIFASSDKAVANLSDAVPYMLIGQADSAGHQHIREMILQDYAEDEETLKMIDVFTRYNLNVSETAKALHLHRNSLQYRLDRFAENTGIDIRKFHHAMAVYLAMLVEPSN</sequence>
<dbReference type="Pfam" id="PF13556">
    <property type="entry name" value="HTH_30"/>
    <property type="match status" value="1"/>
</dbReference>
<dbReference type="InterPro" id="IPR051448">
    <property type="entry name" value="CdaR-like_regulators"/>
</dbReference>
<dbReference type="InterPro" id="IPR042070">
    <property type="entry name" value="PucR_C-HTH_sf"/>
</dbReference>
<dbReference type="InterPro" id="IPR009057">
    <property type="entry name" value="Homeodomain-like_sf"/>
</dbReference>
<dbReference type="STRING" id="1499687.BN1080_02855"/>
<evidence type="ECO:0000313" key="2">
    <source>
        <dbReference type="EMBL" id="CEG23848.1"/>
    </source>
</evidence>
<feature type="domain" description="PucR C-terminal helix-turn-helix" evidence="1">
    <location>
        <begin position="235"/>
        <end position="291"/>
    </location>
</feature>
<dbReference type="PANTHER" id="PTHR33744:SF15">
    <property type="entry name" value="CARBOHYDRATE DIACID REGULATOR"/>
    <property type="match status" value="1"/>
</dbReference>
<dbReference type="InterPro" id="IPR025736">
    <property type="entry name" value="PucR_C-HTH_dom"/>
</dbReference>
<dbReference type="OrthoDB" id="9792148at2"/>
<keyword evidence="3" id="KW-1185">Reference proteome</keyword>
<evidence type="ECO:0000259" key="1">
    <source>
        <dbReference type="Pfam" id="PF13556"/>
    </source>
</evidence>